<dbReference type="STRING" id="392421.SAMN04488694_1555"/>
<feature type="transmembrane region" description="Helical" evidence="1">
    <location>
        <begin position="66"/>
        <end position="83"/>
    </location>
</feature>
<reference evidence="4 5" key="1">
    <citation type="submission" date="2016-10" db="EMBL/GenBank/DDBJ databases">
        <authorList>
            <person name="Varghese N."/>
            <person name="Submissions S."/>
        </authorList>
    </citation>
    <scope>NUCLEOTIDE SEQUENCE [LARGE SCALE GENOMIC DNA]</scope>
    <source>
        <strain evidence="2 5">CDM_1</strain>
        <strain evidence="4">CDM_6</strain>
    </source>
</reference>
<evidence type="ECO:0000256" key="1">
    <source>
        <dbReference type="SAM" id="Phobius"/>
    </source>
</evidence>
<feature type="transmembrane region" description="Helical" evidence="1">
    <location>
        <begin position="95"/>
        <end position="112"/>
    </location>
</feature>
<dbReference type="Proteomes" id="UP000324021">
    <property type="component" value="Unassembled WGS sequence"/>
</dbReference>
<organism evidence="2 5">
    <name type="scientific">Natrinema hispanicum</name>
    <dbReference type="NCBI Taxonomy" id="392421"/>
    <lineage>
        <taxon>Archaea</taxon>
        <taxon>Methanobacteriati</taxon>
        <taxon>Methanobacteriota</taxon>
        <taxon>Stenosarchaea group</taxon>
        <taxon>Halobacteria</taxon>
        <taxon>Halobacteriales</taxon>
        <taxon>Natrialbaceae</taxon>
        <taxon>Natrinema</taxon>
    </lineage>
</organism>
<dbReference type="EMBL" id="FOIC01000055">
    <property type="protein sequence ID" value="SEU12662.1"/>
    <property type="molecule type" value="Genomic_DNA"/>
</dbReference>
<dbReference type="OrthoDB" id="238078at2157"/>
<evidence type="ECO:0000313" key="3">
    <source>
        <dbReference type="EMBL" id="SEU12662.1"/>
    </source>
</evidence>
<proteinExistence type="predicted"/>
<gene>
    <name evidence="3" type="ORF">SAMN04488694_1555</name>
    <name evidence="2" type="ORF">SAMN05192552_102814</name>
</gene>
<dbReference type="RefSeq" id="WP_092936009.1">
    <property type="nucleotide sequence ID" value="NZ_FMZP01000028.1"/>
</dbReference>
<keyword evidence="1" id="KW-1133">Transmembrane helix</keyword>
<keyword evidence="1" id="KW-0812">Transmembrane</keyword>
<dbReference type="AlphaFoldDB" id="A0A1G6VF82"/>
<feature type="transmembrane region" description="Helical" evidence="1">
    <location>
        <begin position="37"/>
        <end position="54"/>
    </location>
</feature>
<dbReference type="EMBL" id="FMZP01000028">
    <property type="protein sequence ID" value="SDD52350.1"/>
    <property type="molecule type" value="Genomic_DNA"/>
</dbReference>
<evidence type="ECO:0000313" key="2">
    <source>
        <dbReference type="EMBL" id="SDD52350.1"/>
    </source>
</evidence>
<name>A0A1G6VF82_9EURY</name>
<protein>
    <submittedName>
        <fullName evidence="2">Uncharacterized protein</fullName>
    </submittedName>
</protein>
<keyword evidence="1" id="KW-0472">Membrane</keyword>
<sequence>MASGLGHTVRKQLTVRHVLTIIAFLAIVYGVTRDVNTLIVVVIALGLTETIQILKDTPSIDNRWIHVGIGMFVAAGSLVWVGYEFTVTATTGGPVWFPGLTFLAGVWILLDARRDFVEGQDSDPHQDLEASEVMLILNHAHLVAEELKSGPKTVPELARECDLTESRVHDVLEFATDDRMIYRIDDSESSPERYALDESKVGGVAFVRSNGKRIVRRLLRPFQP</sequence>
<reference evidence="3" key="2">
    <citation type="submission" date="2016-10" db="EMBL/GenBank/DDBJ databases">
        <authorList>
            <person name="de Groot N.N."/>
        </authorList>
    </citation>
    <scope>NUCLEOTIDE SEQUENCE [LARGE SCALE GENOMIC DNA]</scope>
    <source>
        <strain evidence="3">CDM_6</strain>
    </source>
</reference>
<accession>A0A1G6VF82</accession>
<feature type="transmembrane region" description="Helical" evidence="1">
    <location>
        <begin position="13"/>
        <end position="31"/>
    </location>
</feature>
<dbReference type="Proteomes" id="UP000199320">
    <property type="component" value="Unassembled WGS sequence"/>
</dbReference>
<keyword evidence="4" id="KW-1185">Reference proteome</keyword>
<evidence type="ECO:0000313" key="4">
    <source>
        <dbReference type="Proteomes" id="UP000199320"/>
    </source>
</evidence>
<evidence type="ECO:0000313" key="5">
    <source>
        <dbReference type="Proteomes" id="UP000324021"/>
    </source>
</evidence>